<reference evidence="1" key="2">
    <citation type="journal article" date="2015" name="Fish Shellfish Immunol.">
        <title>Early steps in the European eel (Anguilla anguilla)-Vibrio vulnificus interaction in the gills: Role of the RtxA13 toxin.</title>
        <authorList>
            <person name="Callol A."/>
            <person name="Pajuelo D."/>
            <person name="Ebbesson L."/>
            <person name="Teles M."/>
            <person name="MacKenzie S."/>
            <person name="Amaro C."/>
        </authorList>
    </citation>
    <scope>NUCLEOTIDE SEQUENCE</scope>
</reference>
<dbReference type="AlphaFoldDB" id="A0A0E9RY56"/>
<accession>A0A0E9RY56</accession>
<reference evidence="1" key="1">
    <citation type="submission" date="2014-11" db="EMBL/GenBank/DDBJ databases">
        <authorList>
            <person name="Amaro Gonzalez C."/>
        </authorList>
    </citation>
    <scope>NUCLEOTIDE SEQUENCE</scope>
</reference>
<name>A0A0E9RY56_ANGAN</name>
<dbReference type="EMBL" id="GBXM01074413">
    <property type="protein sequence ID" value="JAH34164.1"/>
    <property type="molecule type" value="Transcribed_RNA"/>
</dbReference>
<organism evidence="1">
    <name type="scientific">Anguilla anguilla</name>
    <name type="common">European freshwater eel</name>
    <name type="synonym">Muraena anguilla</name>
    <dbReference type="NCBI Taxonomy" id="7936"/>
    <lineage>
        <taxon>Eukaryota</taxon>
        <taxon>Metazoa</taxon>
        <taxon>Chordata</taxon>
        <taxon>Craniata</taxon>
        <taxon>Vertebrata</taxon>
        <taxon>Euteleostomi</taxon>
        <taxon>Actinopterygii</taxon>
        <taxon>Neopterygii</taxon>
        <taxon>Teleostei</taxon>
        <taxon>Anguilliformes</taxon>
        <taxon>Anguillidae</taxon>
        <taxon>Anguilla</taxon>
    </lineage>
</organism>
<sequence>MQTATAGEEHLQGKFILNVSIDILFFDKQSPGRAAVYFPLSL</sequence>
<evidence type="ECO:0000313" key="1">
    <source>
        <dbReference type="EMBL" id="JAH34164.1"/>
    </source>
</evidence>
<protein>
    <submittedName>
        <fullName evidence="1">Uncharacterized protein</fullName>
    </submittedName>
</protein>
<proteinExistence type="predicted"/>